<gene>
    <name evidence="3" type="ORF">U0042_06580</name>
</gene>
<dbReference type="EMBL" id="CP139965">
    <property type="protein sequence ID" value="WQD79363.1"/>
    <property type="molecule type" value="Genomic_DNA"/>
</dbReference>
<protein>
    <recommendedName>
        <fullName evidence="5">Lipoprotein</fullName>
    </recommendedName>
</protein>
<name>A0ABZ0WPS4_9BURK</name>
<feature type="region of interest" description="Disordered" evidence="1">
    <location>
        <begin position="26"/>
        <end position="58"/>
    </location>
</feature>
<keyword evidence="2" id="KW-0732">Signal</keyword>
<dbReference type="RefSeq" id="WP_157977849.1">
    <property type="nucleotide sequence ID" value="NZ_CP139965.1"/>
</dbReference>
<evidence type="ECO:0000256" key="2">
    <source>
        <dbReference type="SAM" id="SignalP"/>
    </source>
</evidence>
<proteinExistence type="predicted"/>
<evidence type="ECO:0000313" key="4">
    <source>
        <dbReference type="Proteomes" id="UP001325479"/>
    </source>
</evidence>
<dbReference type="Proteomes" id="UP001325479">
    <property type="component" value="Chromosome"/>
</dbReference>
<reference evidence="3 4" key="1">
    <citation type="submission" date="2023-12" db="EMBL/GenBank/DDBJ databases">
        <title>Genome sequencing and assembly of bacterial species from a model synthetic community.</title>
        <authorList>
            <person name="Hogle S.L."/>
        </authorList>
    </citation>
    <scope>NUCLEOTIDE SEQUENCE [LARGE SCALE GENOMIC DNA]</scope>
    <source>
        <strain evidence="3 4">HAMBI 2494</strain>
    </source>
</reference>
<feature type="chain" id="PRO_5046999509" description="Lipoprotein" evidence="2">
    <location>
        <begin position="30"/>
        <end position="79"/>
    </location>
</feature>
<dbReference type="PROSITE" id="PS51257">
    <property type="entry name" value="PROKAR_LIPOPROTEIN"/>
    <property type="match status" value="1"/>
</dbReference>
<evidence type="ECO:0008006" key="5">
    <source>
        <dbReference type="Google" id="ProtNLM"/>
    </source>
</evidence>
<evidence type="ECO:0000256" key="1">
    <source>
        <dbReference type="SAM" id="MobiDB-lite"/>
    </source>
</evidence>
<sequence length="79" mass="7680">MLAIRRPRLAWCAAALLSVSLAACGPSDANTESASNGTAANSNAASPAGQAAQSAANAQLQAAAPSADGLASPVMHYAQ</sequence>
<organism evidence="3 4">
    <name type="scientific">Paraburkholderia kururiensis</name>
    <dbReference type="NCBI Taxonomy" id="984307"/>
    <lineage>
        <taxon>Bacteria</taxon>
        <taxon>Pseudomonadati</taxon>
        <taxon>Pseudomonadota</taxon>
        <taxon>Betaproteobacteria</taxon>
        <taxon>Burkholderiales</taxon>
        <taxon>Burkholderiaceae</taxon>
        <taxon>Paraburkholderia</taxon>
    </lineage>
</organism>
<evidence type="ECO:0000313" key="3">
    <source>
        <dbReference type="EMBL" id="WQD79363.1"/>
    </source>
</evidence>
<accession>A0ABZ0WPS4</accession>
<keyword evidence="4" id="KW-1185">Reference proteome</keyword>
<feature type="signal peptide" evidence="2">
    <location>
        <begin position="1"/>
        <end position="29"/>
    </location>
</feature>